<name>A0ABV5VR86_9BACL</name>
<dbReference type="PANTHER" id="PTHR38451:SF1">
    <property type="entry name" value="TRNA (ADENINE(22)-N(1))-METHYLTRANSFERASE"/>
    <property type="match status" value="1"/>
</dbReference>
<dbReference type="SUPFAM" id="SSF53335">
    <property type="entry name" value="S-adenosyl-L-methionine-dependent methyltransferases"/>
    <property type="match status" value="1"/>
</dbReference>
<evidence type="ECO:0000313" key="2">
    <source>
        <dbReference type="Proteomes" id="UP001589619"/>
    </source>
</evidence>
<dbReference type="Gene3D" id="1.10.287.1890">
    <property type="match status" value="1"/>
</dbReference>
<comment type="caution">
    <text evidence="1">The sequence shown here is derived from an EMBL/GenBank/DDBJ whole genome shotgun (WGS) entry which is preliminary data.</text>
</comment>
<dbReference type="PANTHER" id="PTHR38451">
    <property type="entry name" value="TRNA (ADENINE(22)-N(1))-METHYLTRANSFERASE"/>
    <property type="match status" value="1"/>
</dbReference>
<dbReference type="Gene3D" id="3.40.50.150">
    <property type="entry name" value="Vaccinia Virus protein VP39"/>
    <property type="match status" value="1"/>
</dbReference>
<dbReference type="EMBL" id="JBHMAG010000003">
    <property type="protein sequence ID" value="MFB9750531.1"/>
    <property type="molecule type" value="Genomic_DNA"/>
</dbReference>
<dbReference type="Pfam" id="PF04816">
    <property type="entry name" value="TrmK"/>
    <property type="match status" value="1"/>
</dbReference>
<evidence type="ECO:0000313" key="1">
    <source>
        <dbReference type="EMBL" id="MFB9750531.1"/>
    </source>
</evidence>
<dbReference type="InterPro" id="IPR029063">
    <property type="entry name" value="SAM-dependent_MTases_sf"/>
</dbReference>
<gene>
    <name evidence="1" type="ORF">ACFFNY_03015</name>
</gene>
<dbReference type="PIRSF" id="PIRSF018637">
    <property type="entry name" value="TrmK"/>
    <property type="match status" value="1"/>
</dbReference>
<proteinExistence type="predicted"/>
<accession>A0ABV5VR86</accession>
<organism evidence="1 2">
    <name type="scientific">Paenibacillus hodogayensis</name>
    <dbReference type="NCBI Taxonomy" id="279208"/>
    <lineage>
        <taxon>Bacteria</taxon>
        <taxon>Bacillati</taxon>
        <taxon>Bacillota</taxon>
        <taxon>Bacilli</taxon>
        <taxon>Bacillales</taxon>
        <taxon>Paenibacillaceae</taxon>
        <taxon>Paenibacillus</taxon>
    </lineage>
</organism>
<dbReference type="InterPro" id="IPR006901">
    <property type="entry name" value="TrmK"/>
</dbReference>
<protein>
    <submittedName>
        <fullName evidence="1">tRNA (Adenine(22)-N(1))-methyltransferase TrmK</fullName>
    </submittedName>
</protein>
<keyword evidence="2" id="KW-1185">Reference proteome</keyword>
<dbReference type="Proteomes" id="UP001589619">
    <property type="component" value="Unassembled WGS sequence"/>
</dbReference>
<sequence>MVKLSKRLQTIADYVPAGSRLADIGSDHALLPVYLAEQGRVSFAVAGEINDGPLEAARRQVKESGLGAVVHPRQGDGLAVIDPDEVDVVTVAGMGGTLIAAILEQGQSKLGSVKRLVLQPNVAEDQVRRWLAAHDWLLDDETVLEEDGKFYFILCAVRRDDAHEENVKLYRPRRIGGGPLLETEELLRFGPIAAERGEEAFFRKWESELEKLDHIMEGMVRAGTDAALSRLEELAAERNRIKEVLECLPKAKP</sequence>
<reference evidence="1 2" key="1">
    <citation type="submission" date="2024-09" db="EMBL/GenBank/DDBJ databases">
        <authorList>
            <person name="Sun Q."/>
            <person name="Mori K."/>
        </authorList>
    </citation>
    <scope>NUCLEOTIDE SEQUENCE [LARGE SCALE GENOMIC DNA]</scope>
    <source>
        <strain evidence="1 2">JCM 12520</strain>
    </source>
</reference>
<dbReference type="RefSeq" id="WP_344906899.1">
    <property type="nucleotide sequence ID" value="NZ_BAAAYO010000005.1"/>
</dbReference>